<gene>
    <name evidence="2" type="ORF">An08g02650</name>
</gene>
<protein>
    <submittedName>
        <fullName evidence="2">Uncharacterized protein</fullName>
    </submittedName>
</protein>
<dbReference type="AlphaFoldDB" id="A0AAJ8BUH7"/>
<sequence length="334" mass="36620">MMSKTCGLQLLELISALFPFLPLPRSLLSYFCPAVGRLADVIACDCARCPSIVGVDLSIVGCPGGFGTEFPDDTRSVTHSPETGGNLFARDESGYHDSRGLAYALPINAILSSYGRILVTSRLFPPLDPGKFSVDREVIVSFIGGASSIRLSETSGLRHDVGVEPRYVGVEPRYVAEVMLLRDQSLNAEPEVLVAECQQCASYAVILLDANIVSRYPDNIQRIILGLAELVNTGKYSSQRKHQKSVLGACYPSEWHENRSKRVLIGSWTCHLANMIDCVAKILLTSSEVVLSDITPYGMMDLRALAFTNPLSFIESGMPRRMRMHIPQVIGHSR</sequence>
<dbReference type="KEGG" id="ang:An08g02650"/>
<organism evidence="2">
    <name type="scientific">Aspergillus niger</name>
    <dbReference type="NCBI Taxonomy" id="5061"/>
    <lineage>
        <taxon>Eukaryota</taxon>
        <taxon>Fungi</taxon>
        <taxon>Dikarya</taxon>
        <taxon>Ascomycota</taxon>
        <taxon>Pezizomycotina</taxon>
        <taxon>Eurotiomycetes</taxon>
        <taxon>Eurotiomycetidae</taxon>
        <taxon>Eurotiales</taxon>
        <taxon>Aspergillaceae</taxon>
        <taxon>Aspergillus</taxon>
        <taxon>Aspergillus subgen. Circumdati</taxon>
    </lineage>
</organism>
<feature type="signal peptide" evidence="1">
    <location>
        <begin position="1"/>
        <end position="16"/>
    </location>
</feature>
<proteinExistence type="predicted"/>
<accession>A0AAJ8BUH7</accession>
<reference evidence="2" key="1">
    <citation type="submission" date="2025-02" db="EMBL/GenBank/DDBJ databases">
        <authorList>
            <consortium name="NCBI Genome Project"/>
        </authorList>
    </citation>
    <scope>NUCLEOTIDE SEQUENCE</scope>
</reference>
<keyword evidence="1" id="KW-0732">Signal</keyword>
<feature type="chain" id="PRO_5044746491" evidence="1">
    <location>
        <begin position="17"/>
        <end position="334"/>
    </location>
</feature>
<reference evidence="2" key="2">
    <citation type="submission" date="2025-08" db="UniProtKB">
        <authorList>
            <consortium name="RefSeq"/>
        </authorList>
    </citation>
    <scope>IDENTIFICATION</scope>
</reference>
<dbReference type="GeneID" id="84591612"/>
<dbReference type="RefSeq" id="XP_059603923.1">
    <property type="nucleotide sequence ID" value="XM_059748901.1"/>
</dbReference>
<evidence type="ECO:0000313" key="2">
    <source>
        <dbReference type="RefSeq" id="XP_059603923.1"/>
    </source>
</evidence>
<evidence type="ECO:0000256" key="1">
    <source>
        <dbReference type="SAM" id="SignalP"/>
    </source>
</evidence>
<name>A0AAJ8BUH7_ASPNG</name>
<dbReference type="VEuPathDB" id="FungiDB:An08g02650"/>